<name>A0A931CNR3_9MICC</name>
<dbReference type="SUPFAM" id="SSF55620">
    <property type="entry name" value="Tetrahydrobiopterin biosynthesis enzymes-like"/>
    <property type="match status" value="1"/>
</dbReference>
<dbReference type="InterPro" id="IPR006156">
    <property type="entry name" value="Dihydroneopterin_aldolase"/>
</dbReference>
<evidence type="ECO:0000256" key="3">
    <source>
        <dbReference type="ARBA" id="ARBA00005708"/>
    </source>
</evidence>
<comment type="pathway">
    <text evidence="2 6">Cofactor biosynthesis; tetrahydrofolate biosynthesis; 2-amino-4-hydroxy-6-hydroxymethyl-7,8-dihydropteridine diphosphate from 7,8-dihydroneopterin triphosphate: step 3/4.</text>
</comment>
<comment type="similarity">
    <text evidence="3 6">Belongs to the DHNA family.</text>
</comment>
<proteinExistence type="inferred from homology"/>
<dbReference type="CDD" id="cd00534">
    <property type="entry name" value="DHNA_DHNTPE"/>
    <property type="match status" value="1"/>
</dbReference>
<accession>A0A931CNR3</accession>
<evidence type="ECO:0000256" key="5">
    <source>
        <dbReference type="ARBA" id="ARBA00023239"/>
    </source>
</evidence>
<dbReference type="Pfam" id="PF02152">
    <property type="entry name" value="FolB"/>
    <property type="match status" value="1"/>
</dbReference>
<evidence type="ECO:0000259" key="7">
    <source>
        <dbReference type="SMART" id="SM00905"/>
    </source>
</evidence>
<keyword evidence="5 6" id="KW-0456">Lyase</keyword>
<comment type="caution">
    <text evidence="8">The sequence shown here is derived from an EMBL/GenBank/DDBJ whole genome shotgun (WGS) entry which is preliminary data.</text>
</comment>
<evidence type="ECO:0000256" key="4">
    <source>
        <dbReference type="ARBA" id="ARBA00022909"/>
    </source>
</evidence>
<dbReference type="AlphaFoldDB" id="A0A931CNR3"/>
<dbReference type="PANTHER" id="PTHR42844:SF1">
    <property type="entry name" value="DIHYDRONEOPTERIN ALDOLASE 1-RELATED"/>
    <property type="match status" value="1"/>
</dbReference>
<dbReference type="GO" id="GO:0046654">
    <property type="term" value="P:tetrahydrofolate biosynthetic process"/>
    <property type="evidence" value="ECO:0007669"/>
    <property type="project" value="UniProtKB-UniRule"/>
</dbReference>
<reference evidence="8 9" key="1">
    <citation type="submission" date="2020-11" db="EMBL/GenBank/DDBJ databases">
        <title>Arthrobacter antarcticus sp. nov., isolated from Antarctic Soil.</title>
        <authorList>
            <person name="Li J."/>
        </authorList>
    </citation>
    <scope>NUCLEOTIDE SEQUENCE [LARGE SCALE GENOMIC DNA]</scope>
    <source>
        <strain evidence="8 9">Z1-20</strain>
    </source>
</reference>
<dbReference type="EC" id="4.1.2.25" evidence="6"/>
<comment type="function">
    <text evidence="6">Catalyzes the conversion of 7,8-dihydroneopterin to 6-hydroxymethyl-7,8-dihydropterin.</text>
</comment>
<comment type="catalytic activity">
    <reaction evidence="1 6">
        <text>7,8-dihydroneopterin = 6-hydroxymethyl-7,8-dihydropterin + glycolaldehyde</text>
        <dbReference type="Rhea" id="RHEA:10540"/>
        <dbReference type="ChEBI" id="CHEBI:17001"/>
        <dbReference type="ChEBI" id="CHEBI:17071"/>
        <dbReference type="ChEBI" id="CHEBI:44841"/>
        <dbReference type="EC" id="4.1.2.25"/>
    </reaction>
</comment>
<evidence type="ECO:0000313" key="8">
    <source>
        <dbReference type="EMBL" id="MBG0739875.1"/>
    </source>
</evidence>
<dbReference type="GO" id="GO:0046656">
    <property type="term" value="P:folic acid biosynthetic process"/>
    <property type="evidence" value="ECO:0007669"/>
    <property type="project" value="UniProtKB-UniRule"/>
</dbReference>
<evidence type="ECO:0000313" key="9">
    <source>
        <dbReference type="Proteomes" id="UP000655366"/>
    </source>
</evidence>
<dbReference type="GO" id="GO:0005737">
    <property type="term" value="C:cytoplasm"/>
    <property type="evidence" value="ECO:0007669"/>
    <property type="project" value="TreeGrafter"/>
</dbReference>
<dbReference type="GO" id="GO:0004150">
    <property type="term" value="F:dihydroneopterin aldolase activity"/>
    <property type="evidence" value="ECO:0007669"/>
    <property type="project" value="UniProtKB-UniRule"/>
</dbReference>
<dbReference type="FunFam" id="3.30.1130.10:FF:000003">
    <property type="entry name" value="7,8-dihydroneopterin aldolase"/>
    <property type="match status" value="1"/>
</dbReference>
<dbReference type="PANTHER" id="PTHR42844">
    <property type="entry name" value="DIHYDRONEOPTERIN ALDOLASE 1-RELATED"/>
    <property type="match status" value="1"/>
</dbReference>
<gene>
    <name evidence="8" type="primary">folB</name>
    <name evidence="8" type="ORF">IV500_10805</name>
</gene>
<dbReference type="SMART" id="SM00905">
    <property type="entry name" value="FolB"/>
    <property type="match status" value="1"/>
</dbReference>
<keyword evidence="4 6" id="KW-0289">Folate biosynthesis</keyword>
<feature type="domain" description="Dihydroneopterin aldolase/epimerase" evidence="7">
    <location>
        <begin position="13"/>
        <end position="125"/>
    </location>
</feature>
<dbReference type="Proteomes" id="UP000655366">
    <property type="component" value="Unassembled WGS sequence"/>
</dbReference>
<dbReference type="EMBL" id="JADNYM010000012">
    <property type="protein sequence ID" value="MBG0739875.1"/>
    <property type="molecule type" value="Genomic_DNA"/>
</dbReference>
<dbReference type="Gene3D" id="3.30.1130.10">
    <property type="match status" value="1"/>
</dbReference>
<keyword evidence="9" id="KW-1185">Reference proteome</keyword>
<protein>
    <recommendedName>
        <fullName evidence="6">7,8-dihydroneopterin aldolase</fullName>
        <ecNumber evidence="6">4.1.2.25</ecNumber>
    </recommendedName>
</protein>
<evidence type="ECO:0000256" key="2">
    <source>
        <dbReference type="ARBA" id="ARBA00005013"/>
    </source>
</evidence>
<dbReference type="NCBIfam" id="TIGR00526">
    <property type="entry name" value="folB_dom"/>
    <property type="match status" value="1"/>
</dbReference>
<evidence type="ECO:0000256" key="1">
    <source>
        <dbReference type="ARBA" id="ARBA00001353"/>
    </source>
</evidence>
<dbReference type="InterPro" id="IPR043133">
    <property type="entry name" value="GTP-CH-I_C/QueF"/>
</dbReference>
<sequence length="128" mass="14033">MSTRPALHRLDRITITGITAIGRHGVFEHEKRDGQPFIVDAVLHTDIRAAAETDDLLQTANYGETAELICALITGPAYDLIETLAERIAAEILLTFAVSAVEVTIHKPKAPIQVPFGDVTVSIYREQQ</sequence>
<dbReference type="NCBIfam" id="TIGR00525">
    <property type="entry name" value="folB"/>
    <property type="match status" value="1"/>
</dbReference>
<evidence type="ECO:0000256" key="6">
    <source>
        <dbReference type="RuleBase" id="RU362079"/>
    </source>
</evidence>
<dbReference type="InterPro" id="IPR006157">
    <property type="entry name" value="FolB_dom"/>
</dbReference>
<dbReference type="RefSeq" id="WP_196396819.1">
    <property type="nucleotide sequence ID" value="NZ_JADNYM010000012.1"/>
</dbReference>
<organism evidence="8 9">
    <name type="scientific">Arthrobacter terrae</name>
    <dbReference type="NCBI Taxonomy" id="2935737"/>
    <lineage>
        <taxon>Bacteria</taxon>
        <taxon>Bacillati</taxon>
        <taxon>Actinomycetota</taxon>
        <taxon>Actinomycetes</taxon>
        <taxon>Micrococcales</taxon>
        <taxon>Micrococcaceae</taxon>
        <taxon>Arthrobacter</taxon>
    </lineage>
</organism>